<feature type="coiled-coil region" evidence="1">
    <location>
        <begin position="248"/>
        <end position="275"/>
    </location>
</feature>
<dbReference type="PANTHER" id="PTHR44757:SF2">
    <property type="entry name" value="BIOFILM ARCHITECTURE MAINTENANCE PROTEIN MBAA"/>
    <property type="match status" value="1"/>
</dbReference>
<feature type="transmembrane region" description="Helical" evidence="2">
    <location>
        <begin position="52"/>
        <end position="72"/>
    </location>
</feature>
<feature type="domain" description="GGDEF" evidence="4">
    <location>
        <begin position="120"/>
        <end position="253"/>
    </location>
</feature>
<dbReference type="SUPFAM" id="SSF141868">
    <property type="entry name" value="EAL domain-like"/>
    <property type="match status" value="1"/>
</dbReference>
<dbReference type="InterPro" id="IPR001633">
    <property type="entry name" value="EAL_dom"/>
</dbReference>
<evidence type="ECO:0000256" key="2">
    <source>
        <dbReference type="SAM" id="Phobius"/>
    </source>
</evidence>
<evidence type="ECO:0000256" key="1">
    <source>
        <dbReference type="SAM" id="Coils"/>
    </source>
</evidence>
<keyword evidence="2" id="KW-1133">Transmembrane helix</keyword>
<evidence type="ECO:0000313" key="5">
    <source>
        <dbReference type="EMBL" id="MBB5759454.1"/>
    </source>
</evidence>
<dbReference type="InterPro" id="IPR029787">
    <property type="entry name" value="Nucleotide_cyclase"/>
</dbReference>
<organism evidence="5 6">
    <name type="scientific">Methylorubrum rhodinum</name>
    <dbReference type="NCBI Taxonomy" id="29428"/>
    <lineage>
        <taxon>Bacteria</taxon>
        <taxon>Pseudomonadati</taxon>
        <taxon>Pseudomonadota</taxon>
        <taxon>Alphaproteobacteria</taxon>
        <taxon>Hyphomicrobiales</taxon>
        <taxon>Methylobacteriaceae</taxon>
        <taxon>Methylorubrum</taxon>
    </lineage>
</organism>
<dbReference type="Pfam" id="PF00563">
    <property type="entry name" value="EAL"/>
    <property type="match status" value="1"/>
</dbReference>
<dbReference type="SUPFAM" id="SSF55073">
    <property type="entry name" value="Nucleotide cyclase"/>
    <property type="match status" value="1"/>
</dbReference>
<dbReference type="PROSITE" id="PS50883">
    <property type="entry name" value="EAL"/>
    <property type="match status" value="1"/>
</dbReference>
<evidence type="ECO:0000313" key="6">
    <source>
        <dbReference type="Proteomes" id="UP000583454"/>
    </source>
</evidence>
<keyword evidence="1" id="KW-0175">Coiled coil</keyword>
<accession>A0A840ZQM6</accession>
<dbReference type="AlphaFoldDB" id="A0A840ZQM6"/>
<dbReference type="SMART" id="SM00267">
    <property type="entry name" value="GGDEF"/>
    <property type="match status" value="1"/>
</dbReference>
<feature type="domain" description="EAL" evidence="3">
    <location>
        <begin position="262"/>
        <end position="512"/>
    </location>
</feature>
<dbReference type="Proteomes" id="UP000583454">
    <property type="component" value="Unassembled WGS sequence"/>
</dbReference>
<reference evidence="5 6" key="1">
    <citation type="submission" date="2020-08" db="EMBL/GenBank/DDBJ databases">
        <title>Genomic Encyclopedia of Type Strains, Phase IV (KMG-IV): sequencing the most valuable type-strain genomes for metagenomic binning, comparative biology and taxonomic classification.</title>
        <authorList>
            <person name="Goeker M."/>
        </authorList>
    </citation>
    <scope>NUCLEOTIDE SEQUENCE [LARGE SCALE GENOMIC DNA]</scope>
    <source>
        <strain evidence="5 6">DSM 2163</strain>
    </source>
</reference>
<keyword evidence="6" id="KW-1185">Reference proteome</keyword>
<dbReference type="CDD" id="cd01948">
    <property type="entry name" value="EAL"/>
    <property type="match status" value="1"/>
</dbReference>
<dbReference type="CDD" id="cd01949">
    <property type="entry name" value="GGDEF"/>
    <property type="match status" value="1"/>
</dbReference>
<dbReference type="InterPro" id="IPR052155">
    <property type="entry name" value="Biofilm_reg_signaling"/>
</dbReference>
<keyword evidence="2" id="KW-0472">Membrane</keyword>
<protein>
    <submittedName>
        <fullName evidence="5">Diguanylate cyclase (GGDEF)-like protein</fullName>
    </submittedName>
</protein>
<dbReference type="SMART" id="SM00052">
    <property type="entry name" value="EAL"/>
    <property type="match status" value="1"/>
</dbReference>
<dbReference type="InterPro" id="IPR000160">
    <property type="entry name" value="GGDEF_dom"/>
</dbReference>
<comment type="caution">
    <text evidence="5">The sequence shown here is derived from an EMBL/GenBank/DDBJ whole genome shotgun (WGS) entry which is preliminary data.</text>
</comment>
<dbReference type="NCBIfam" id="TIGR00254">
    <property type="entry name" value="GGDEF"/>
    <property type="match status" value="1"/>
</dbReference>
<dbReference type="Gene3D" id="3.30.70.270">
    <property type="match status" value="1"/>
</dbReference>
<dbReference type="PROSITE" id="PS50887">
    <property type="entry name" value="GGDEF"/>
    <property type="match status" value="1"/>
</dbReference>
<gene>
    <name evidence="5" type="ORF">HNR00_004188</name>
</gene>
<keyword evidence="2" id="KW-0812">Transmembrane</keyword>
<name>A0A840ZQM6_9HYPH</name>
<dbReference type="EMBL" id="JACHOP010000023">
    <property type="protein sequence ID" value="MBB5759454.1"/>
    <property type="molecule type" value="Genomic_DNA"/>
</dbReference>
<dbReference type="Pfam" id="PF00990">
    <property type="entry name" value="GGDEF"/>
    <property type="match status" value="1"/>
</dbReference>
<dbReference type="PANTHER" id="PTHR44757">
    <property type="entry name" value="DIGUANYLATE CYCLASE DGCP"/>
    <property type="match status" value="1"/>
</dbReference>
<dbReference type="Gene3D" id="3.20.20.450">
    <property type="entry name" value="EAL domain"/>
    <property type="match status" value="1"/>
</dbReference>
<dbReference type="InterPro" id="IPR035919">
    <property type="entry name" value="EAL_sf"/>
</dbReference>
<feature type="transmembrane region" description="Helical" evidence="2">
    <location>
        <begin position="12"/>
        <end position="32"/>
    </location>
</feature>
<sequence length="538" mass="58266">MADKRKASWGSGELYDLLCLMMLGTCVWLLGVQLGAFRSLDRLIIEHNLADLFKLGFFMGLGAVAASASKSLRLRRAMRERDAAEARAAETARHDPLTGLANRRLFAERLDERRAGGSGGRLSVFVVDLDRFKPVNELYGYEAGNAVLRAVGERLVRTLPAESTVARLDGDEFAALVESGPGGEGLARLAQGLIAALSAPVTWLGHEIKVGATVGIAAAGPEAGSAQAVLHAADLAMGQGKRDGRGTYRVFESAMDEALKARARLEADLRVAIDAGQIEPYYQPVVALPGQTVTGFEVLARWRHPEHGLLMPSAFIPVAEETGMIGDLSYLILRRACLDARAWPNHLQLAVNIAPQQFQDSELALRILAILTETGFQAHRLEVEITETAIVQDLEATRATLGALQALGVRVALDDFGTGYSSLYHLRELRFDKLKIDRSYVDSIAEDHERAKLVDAIIKLGNSLGLVTTAEGIETKTSVDWLASQGCDFGQGYLFGKPMPRAEIDRRLNEGLLDTGPVAPKRDAVSKPVLIEKIEKAA</sequence>
<dbReference type="InterPro" id="IPR043128">
    <property type="entry name" value="Rev_trsase/Diguanyl_cyclase"/>
</dbReference>
<proteinExistence type="predicted"/>
<evidence type="ECO:0000259" key="3">
    <source>
        <dbReference type="PROSITE" id="PS50883"/>
    </source>
</evidence>
<dbReference type="RefSeq" id="WP_183572523.1">
    <property type="nucleotide sequence ID" value="NZ_JACHOP010000023.1"/>
</dbReference>
<evidence type="ECO:0000259" key="4">
    <source>
        <dbReference type="PROSITE" id="PS50887"/>
    </source>
</evidence>